<keyword evidence="2" id="KW-1185">Reference proteome</keyword>
<dbReference type="AlphaFoldDB" id="A0A3M7PBS6"/>
<protein>
    <submittedName>
        <fullName evidence="1">Leucine-rich repeat-containing 14-like</fullName>
    </submittedName>
</protein>
<name>A0A3M7PBS6_BRAPC</name>
<feature type="non-terminal residue" evidence="1">
    <location>
        <position position="206"/>
    </location>
</feature>
<dbReference type="STRING" id="10195.A0A3M7PBS6"/>
<accession>A0A3M7PBS6</accession>
<sequence>MSVLIIINKWPYKSLKMSNYLSNMFSSLVVLYSDMEMGHRTRLGVKYSADVVHSFIDALRNRKTKLRYLDVTGLPVAEIIIKYVATHCRLAQKEYQRNCLIDEYLQNVNDLENLCDKSAMDYESSAPSQGNSNVRNDLKKTTSLPDEKLVFKFDCILQERSTFEELMGALEANAVNKRFCMQICKLDLLCLGKSNIIKLLEKLEVE</sequence>
<dbReference type="Proteomes" id="UP000276133">
    <property type="component" value="Unassembled WGS sequence"/>
</dbReference>
<gene>
    <name evidence="1" type="ORF">BpHYR1_033223</name>
</gene>
<evidence type="ECO:0000313" key="1">
    <source>
        <dbReference type="EMBL" id="RMZ96565.1"/>
    </source>
</evidence>
<reference evidence="1 2" key="1">
    <citation type="journal article" date="2018" name="Sci. Rep.">
        <title>Genomic signatures of local adaptation to the degree of environmental predictability in rotifers.</title>
        <authorList>
            <person name="Franch-Gras L."/>
            <person name="Hahn C."/>
            <person name="Garcia-Roger E.M."/>
            <person name="Carmona M.J."/>
            <person name="Serra M."/>
            <person name="Gomez A."/>
        </authorList>
    </citation>
    <scope>NUCLEOTIDE SEQUENCE [LARGE SCALE GENOMIC DNA]</scope>
    <source>
        <strain evidence="1">HYR1</strain>
    </source>
</reference>
<dbReference type="OrthoDB" id="6479713at2759"/>
<organism evidence="1 2">
    <name type="scientific">Brachionus plicatilis</name>
    <name type="common">Marine rotifer</name>
    <name type="synonym">Brachionus muelleri</name>
    <dbReference type="NCBI Taxonomy" id="10195"/>
    <lineage>
        <taxon>Eukaryota</taxon>
        <taxon>Metazoa</taxon>
        <taxon>Spiralia</taxon>
        <taxon>Gnathifera</taxon>
        <taxon>Rotifera</taxon>
        <taxon>Eurotatoria</taxon>
        <taxon>Monogononta</taxon>
        <taxon>Pseudotrocha</taxon>
        <taxon>Ploima</taxon>
        <taxon>Brachionidae</taxon>
        <taxon>Brachionus</taxon>
    </lineage>
</organism>
<dbReference type="EMBL" id="REGN01012069">
    <property type="protein sequence ID" value="RMZ96565.1"/>
    <property type="molecule type" value="Genomic_DNA"/>
</dbReference>
<proteinExistence type="predicted"/>
<evidence type="ECO:0000313" key="2">
    <source>
        <dbReference type="Proteomes" id="UP000276133"/>
    </source>
</evidence>
<comment type="caution">
    <text evidence="1">The sequence shown here is derived from an EMBL/GenBank/DDBJ whole genome shotgun (WGS) entry which is preliminary data.</text>
</comment>